<evidence type="ECO:0000256" key="3">
    <source>
        <dbReference type="SAM" id="MobiDB-lite"/>
    </source>
</evidence>
<protein>
    <submittedName>
        <fullName evidence="8">Diacylglycerol pyrophosphate phosphatase</fullName>
    </submittedName>
</protein>
<feature type="domain" description="Galactosyltransferase C-terminal" evidence="7">
    <location>
        <begin position="306"/>
        <end position="350"/>
    </location>
</feature>
<feature type="transmembrane region" description="Helical" evidence="4">
    <location>
        <begin position="30"/>
        <end position="47"/>
    </location>
</feature>
<dbReference type="EMBL" id="JABANM010027249">
    <property type="protein sequence ID" value="KAF4711619.1"/>
    <property type="molecule type" value="Genomic_DNA"/>
</dbReference>
<dbReference type="Proteomes" id="UP000574390">
    <property type="component" value="Unassembled WGS sequence"/>
</dbReference>
<evidence type="ECO:0000259" key="6">
    <source>
        <dbReference type="Pfam" id="PF00535"/>
    </source>
</evidence>
<reference evidence="8 9" key="1">
    <citation type="submission" date="2020-04" db="EMBL/GenBank/DDBJ databases">
        <title>Perkinsus olseni comparative genomics.</title>
        <authorList>
            <person name="Bogema D.R."/>
        </authorList>
    </citation>
    <scope>NUCLEOTIDE SEQUENCE [LARGE SCALE GENOMIC DNA]</scope>
    <source>
        <strain evidence="8">ATCC PRA-205</strain>
    </source>
</reference>
<dbReference type="InterPro" id="IPR029044">
    <property type="entry name" value="Nucleotide-diphossugar_trans"/>
</dbReference>
<dbReference type="Gene3D" id="3.40.50.1820">
    <property type="entry name" value="alpha/beta hydrolase"/>
    <property type="match status" value="1"/>
</dbReference>
<dbReference type="Pfam" id="PF00535">
    <property type="entry name" value="Glycos_transf_2"/>
    <property type="match status" value="1"/>
</dbReference>
<keyword evidence="4" id="KW-1133">Transmembrane helix</keyword>
<dbReference type="InterPro" id="IPR001173">
    <property type="entry name" value="Glyco_trans_2-like"/>
</dbReference>
<evidence type="ECO:0000313" key="9">
    <source>
        <dbReference type="Proteomes" id="UP000574390"/>
    </source>
</evidence>
<feature type="region of interest" description="Disordered" evidence="3">
    <location>
        <begin position="827"/>
        <end position="853"/>
    </location>
</feature>
<accession>A0A7J6QSK4</accession>
<dbReference type="GO" id="GO:0005794">
    <property type="term" value="C:Golgi apparatus"/>
    <property type="evidence" value="ECO:0007669"/>
    <property type="project" value="TreeGrafter"/>
</dbReference>
<evidence type="ECO:0000256" key="4">
    <source>
        <dbReference type="SAM" id="Phobius"/>
    </source>
</evidence>
<dbReference type="SUPFAM" id="SSF50370">
    <property type="entry name" value="Ricin B-like lectins"/>
    <property type="match status" value="1"/>
</dbReference>
<feature type="domain" description="Glycosyltransferase 2-like" evidence="6">
    <location>
        <begin position="138"/>
        <end position="289"/>
    </location>
</feature>
<keyword evidence="4" id="KW-0472">Membrane</keyword>
<dbReference type="InterPro" id="IPR035992">
    <property type="entry name" value="Ricin_B-like_lectins"/>
</dbReference>
<dbReference type="GO" id="GO:0006508">
    <property type="term" value="P:proteolysis"/>
    <property type="evidence" value="ECO:0007669"/>
    <property type="project" value="InterPro"/>
</dbReference>
<keyword evidence="2" id="KW-1015">Disulfide bond</keyword>
<dbReference type="GO" id="GO:0004653">
    <property type="term" value="F:polypeptide N-acetylgalactosaminyltransferase activity"/>
    <property type="evidence" value="ECO:0007669"/>
    <property type="project" value="TreeGrafter"/>
</dbReference>
<dbReference type="GO" id="GO:0006493">
    <property type="term" value="P:protein O-linked glycosylation"/>
    <property type="evidence" value="ECO:0007669"/>
    <property type="project" value="TreeGrafter"/>
</dbReference>
<evidence type="ECO:0000256" key="2">
    <source>
        <dbReference type="ARBA" id="ARBA00023157"/>
    </source>
</evidence>
<comment type="caution">
    <text evidence="8">The sequence shown here is derived from an EMBL/GenBank/DDBJ whole genome shotgun (WGS) entry which is preliminary data.</text>
</comment>
<keyword evidence="1" id="KW-0808">Transferase</keyword>
<evidence type="ECO:0000256" key="1">
    <source>
        <dbReference type="ARBA" id="ARBA00022679"/>
    </source>
</evidence>
<dbReference type="InterPro" id="IPR029058">
    <property type="entry name" value="AB_hydrolase_fold"/>
</dbReference>
<feature type="compositionally biased region" description="Acidic residues" evidence="3">
    <location>
        <begin position="827"/>
        <end position="836"/>
    </location>
</feature>
<dbReference type="SUPFAM" id="SSF53448">
    <property type="entry name" value="Nucleotide-diphospho-sugar transferases"/>
    <property type="match status" value="1"/>
</dbReference>
<proteinExistence type="predicted"/>
<dbReference type="InterPro" id="IPR027791">
    <property type="entry name" value="Galactosyl_T_C"/>
</dbReference>
<dbReference type="SUPFAM" id="SSF53474">
    <property type="entry name" value="alpha/beta-Hydrolases"/>
    <property type="match status" value="1"/>
</dbReference>
<dbReference type="Gene3D" id="3.90.550.10">
    <property type="entry name" value="Spore Coat Polysaccharide Biosynthesis Protein SpsA, Chain A"/>
    <property type="match status" value="1"/>
</dbReference>
<gene>
    <name evidence="8" type="primary">DPP4_4</name>
    <name evidence="8" type="ORF">FOZ62_010115</name>
</gene>
<sequence>MSNLSSLSGGSPGESSRRLVAFLYRTREELLFYFQVGCVMTIGGWLGPANRPIGRVLMMMLASILFVATGSLSLGTKHLDTSIRRSRMMHLLAPISGPMVLFLFLKPYGSPQSRSAGVVLVDPGTGRQEIQDLLPGATVVIPARFEADYLVKTIFYTFEYTPPQLLAEILVVDDNSEEPLEPLVVQSFEEGGVLDSLTPEQKAKIRILRLPEREGLIRAKIIGADSARGTYILFLDGHCRVVPGYMQSMINMIANNGYKTIVTPIVTNVNGTSWEHMSLDGGAKMMFEWNFEFYWFEDNNDEVPIAVGGIQLMTKRWWTESGGYDQGMLDWGGENIEQSLRVWMCGGKILVDRQAKIGHIFQRPAPKNKVRSGQVQRNHARAAFLYLDDKLNWFLDNHASARAEISKHQLGPHVGDRLAVRNCYAAFGRFASFLEPLFRLQCMSFDEGFMERFWSVFENQALLLDRVHLLKHKRSRLCLALMRTTKDMHVKDANAQAELRLKPCNPRDSGMLWMRGYSGTRLVNKRFNKCIDRGNKPFGRAQVIAFACDRRNTNANQRWYWDNGRIYSPNRGLSSFRALPAGVDEDSSGTLCVSGPAADGKQLQVTQQDKSDSKILVLMVVPLSAPRVVPEVSPSSGKLCATENASLNASICFITAIGDRCLVLLRYCASDVASVKSHEGDRPSEDSKYRLALTAINTRSPLDLIDVAVRVLDLTGSAYGGTARARSGGRPRVGGGSRILSHHFGFALSAIERAFPSSEPRCILFKMWKGGGLWRGVLSTPLPAAEPILTVSQVLSWPDTIKSIDATFIPGLGPVAIAIADGILESEDPQDDDEDWGGTVFEPGMHERKTPGSSLLSYSPRTGWIEVLVNDPQLPRLANGVRVARNGSWAVWRIDKTDLPTEASFGDLAMADLERPPPEVKARALTNGAGSLDRYEPSPCGNYVAYTANFVESSRSAPAASTHLNLYVGISTDDMNKTRAVAVSHGGELIVGFGWVEGLPSTLWWTVQAGFHNKTYVRSISAELTDQEALLLLALSCTTRTMAYQLDGGAYIYGSDTMKDPLSLVAVDAKTGKLAGKIPQPYDVSVNSLATSELEWDVVPGHRCRGMLYYRRVPGDVETRPGPLVVSLHGGPCSRISPINKVGIYARYRDLLEEGYRVLIPAFSGTLGFGDSWSKATVGTQGSRDVDEVVAGVQYLQRELRDTPAGRVSLIGGSYGGYLALRCAILHPDMFTCVVARYPWVSTRWNGAETGDFTYEDEFWAGKSQSTTWPVPPELERSDALGPQSLQLLRVPLLLMHGSKDNVCPISNSKVLFNVLDNQRRSSPSASRDLQFVIFSGEGHGFRGSSRAEADSRQIRWLQRFMPVAQDAPP</sequence>
<dbReference type="PANTHER" id="PTHR11675:SF119">
    <property type="entry name" value="POLYPEPTIDE N-ACETYLGALACTOSAMINYLTRANSFERASE 2"/>
    <property type="match status" value="1"/>
</dbReference>
<organism evidence="8 9">
    <name type="scientific">Perkinsus olseni</name>
    <name type="common">Perkinsus atlanticus</name>
    <dbReference type="NCBI Taxonomy" id="32597"/>
    <lineage>
        <taxon>Eukaryota</taxon>
        <taxon>Sar</taxon>
        <taxon>Alveolata</taxon>
        <taxon>Perkinsozoa</taxon>
        <taxon>Perkinsea</taxon>
        <taxon>Perkinsida</taxon>
        <taxon>Perkinsidae</taxon>
        <taxon>Perkinsus</taxon>
    </lineage>
</organism>
<dbReference type="InterPro" id="IPR001375">
    <property type="entry name" value="Peptidase_S9_cat"/>
</dbReference>
<feature type="domain" description="Peptidase S9 prolyl oligopeptidase catalytic" evidence="5">
    <location>
        <begin position="1152"/>
        <end position="1360"/>
    </location>
</feature>
<keyword evidence="4" id="KW-0812">Transmembrane</keyword>
<name>A0A7J6QSK4_PEROL</name>
<evidence type="ECO:0000313" key="8">
    <source>
        <dbReference type="EMBL" id="KAF4711619.1"/>
    </source>
</evidence>
<dbReference type="Gene3D" id="2.80.10.50">
    <property type="match status" value="1"/>
</dbReference>
<dbReference type="Pfam" id="PF02709">
    <property type="entry name" value="Glyco_transf_7C"/>
    <property type="match status" value="1"/>
</dbReference>
<dbReference type="GO" id="GO:0008236">
    <property type="term" value="F:serine-type peptidase activity"/>
    <property type="evidence" value="ECO:0007669"/>
    <property type="project" value="InterPro"/>
</dbReference>
<dbReference type="PANTHER" id="PTHR11675">
    <property type="entry name" value="N-ACETYLGALACTOSAMINYLTRANSFERASE"/>
    <property type="match status" value="1"/>
</dbReference>
<feature type="transmembrane region" description="Helical" evidence="4">
    <location>
        <begin position="88"/>
        <end position="105"/>
    </location>
</feature>
<feature type="transmembrane region" description="Helical" evidence="4">
    <location>
        <begin position="53"/>
        <end position="76"/>
    </location>
</feature>
<dbReference type="Pfam" id="PF00326">
    <property type="entry name" value="Peptidase_S9"/>
    <property type="match status" value="1"/>
</dbReference>
<dbReference type="PROSITE" id="PS50231">
    <property type="entry name" value="RICIN_B_LECTIN"/>
    <property type="match status" value="1"/>
</dbReference>
<evidence type="ECO:0000259" key="7">
    <source>
        <dbReference type="Pfam" id="PF02709"/>
    </source>
</evidence>
<evidence type="ECO:0000259" key="5">
    <source>
        <dbReference type="Pfam" id="PF00326"/>
    </source>
</evidence>